<evidence type="ECO:0008006" key="2">
    <source>
        <dbReference type="Google" id="ProtNLM"/>
    </source>
</evidence>
<feature type="non-terminal residue" evidence="1">
    <location>
        <position position="1"/>
    </location>
</feature>
<organism evidence="1">
    <name type="scientific">marine sediment metagenome</name>
    <dbReference type="NCBI Taxonomy" id="412755"/>
    <lineage>
        <taxon>unclassified sequences</taxon>
        <taxon>metagenomes</taxon>
        <taxon>ecological metagenomes</taxon>
    </lineage>
</organism>
<comment type="caution">
    <text evidence="1">The sequence shown here is derived from an EMBL/GenBank/DDBJ whole genome shotgun (WGS) entry which is preliminary data.</text>
</comment>
<feature type="non-terminal residue" evidence="1">
    <location>
        <position position="259"/>
    </location>
</feature>
<protein>
    <recommendedName>
        <fullName evidence="2">Nucleotidyl transferase domain-containing protein</fullName>
    </recommendedName>
</protein>
<name>X0WH81_9ZZZZ</name>
<dbReference type="EMBL" id="BARS01034466">
    <property type="protein sequence ID" value="GAG22552.1"/>
    <property type="molecule type" value="Genomic_DNA"/>
</dbReference>
<evidence type="ECO:0000313" key="1">
    <source>
        <dbReference type="EMBL" id="GAG22552.1"/>
    </source>
</evidence>
<sequence>ITEFQRDICKLVAEKRKAQGVSYVAGGVALNQLIQAPRISRDIDIFHDTTEAVLNTWESDREMLVANGYSVDALRTLASYVEASVKKKGNTILVQWTRDSAFRFFPLVEDETFGLTLHPFDLATNKVLAMAGRLEARDWIDVISCHQRIQNLGYLFWAACGKDPGFNPASLLNETRRSSHYSVEEISQLSFSGPAPDASALGRQWHEIQKEAEEIIALLPAEEAGTCVLDDGANLFRGGPEILADALETNIVRFHRGTI</sequence>
<reference evidence="1" key="1">
    <citation type="journal article" date="2014" name="Front. Microbiol.">
        <title>High frequency of phylogenetically diverse reductive dehalogenase-homologous genes in deep subseafloor sedimentary metagenomes.</title>
        <authorList>
            <person name="Kawai M."/>
            <person name="Futagami T."/>
            <person name="Toyoda A."/>
            <person name="Takaki Y."/>
            <person name="Nishi S."/>
            <person name="Hori S."/>
            <person name="Arai W."/>
            <person name="Tsubouchi T."/>
            <person name="Morono Y."/>
            <person name="Uchiyama I."/>
            <person name="Ito T."/>
            <person name="Fujiyama A."/>
            <person name="Inagaki F."/>
            <person name="Takami H."/>
        </authorList>
    </citation>
    <scope>NUCLEOTIDE SEQUENCE</scope>
    <source>
        <strain evidence="1">Expedition CK06-06</strain>
    </source>
</reference>
<accession>X0WH81</accession>
<proteinExistence type="predicted"/>
<gene>
    <name evidence="1" type="ORF">S01H1_53236</name>
</gene>
<dbReference type="AlphaFoldDB" id="X0WH81"/>